<proteinExistence type="predicted"/>
<keyword evidence="3" id="KW-1185">Reference proteome</keyword>
<protein>
    <submittedName>
        <fullName evidence="1 2">Uncharacterized protein</fullName>
    </submittedName>
</protein>
<sequence length="135" mass="15510">MDRMKTFSLLQKQSTTYCNNLEFTLLAMVSGVCSCSSILFKYTKWDRLRYVHTSLTRSSMTEDLGNQVDSANRFLFDFSHRNGSTRVLNLLQDEDGCALHINKSHSPSEYSSHNNALKNANHFTFSISPHENLFF</sequence>
<dbReference type="AlphaFoldDB" id="A0A2K1JZA8"/>
<dbReference type="EnsemblPlants" id="Pp3c10_16670V3.1">
    <property type="protein sequence ID" value="Pp3c10_16670V3.1"/>
    <property type="gene ID" value="Pp3c10_16670"/>
</dbReference>
<dbReference type="InParanoid" id="A0A2K1JZA8"/>
<dbReference type="PROSITE" id="PS51257">
    <property type="entry name" value="PROKAR_LIPOPROTEIN"/>
    <property type="match status" value="1"/>
</dbReference>
<accession>A0A2K1JZA8</accession>
<evidence type="ECO:0000313" key="2">
    <source>
        <dbReference type="EnsemblPlants" id="Pp3c10_16670V3.1"/>
    </source>
</evidence>
<dbReference type="Gramene" id="Pp3c10_16670V3.1">
    <property type="protein sequence ID" value="Pp3c10_16670V3.1"/>
    <property type="gene ID" value="Pp3c10_16670"/>
</dbReference>
<reference evidence="1 3" key="2">
    <citation type="journal article" date="2018" name="Plant J.">
        <title>The Physcomitrella patens chromosome-scale assembly reveals moss genome structure and evolution.</title>
        <authorList>
            <person name="Lang D."/>
            <person name="Ullrich K.K."/>
            <person name="Murat F."/>
            <person name="Fuchs J."/>
            <person name="Jenkins J."/>
            <person name="Haas F.B."/>
            <person name="Piednoel M."/>
            <person name="Gundlach H."/>
            <person name="Van Bel M."/>
            <person name="Meyberg R."/>
            <person name="Vives C."/>
            <person name="Morata J."/>
            <person name="Symeonidi A."/>
            <person name="Hiss M."/>
            <person name="Muchero W."/>
            <person name="Kamisugi Y."/>
            <person name="Saleh O."/>
            <person name="Blanc G."/>
            <person name="Decker E.L."/>
            <person name="van Gessel N."/>
            <person name="Grimwood J."/>
            <person name="Hayes R.D."/>
            <person name="Graham S.W."/>
            <person name="Gunter L.E."/>
            <person name="McDaniel S.F."/>
            <person name="Hoernstein S.N.W."/>
            <person name="Larsson A."/>
            <person name="Li F.W."/>
            <person name="Perroud P.F."/>
            <person name="Phillips J."/>
            <person name="Ranjan P."/>
            <person name="Rokshar D.S."/>
            <person name="Rothfels C.J."/>
            <person name="Schneider L."/>
            <person name="Shu S."/>
            <person name="Stevenson D.W."/>
            <person name="Thummler F."/>
            <person name="Tillich M."/>
            <person name="Villarreal Aguilar J.C."/>
            <person name="Widiez T."/>
            <person name="Wong G.K."/>
            <person name="Wymore A."/>
            <person name="Zhang Y."/>
            <person name="Zimmer A.D."/>
            <person name="Quatrano R.S."/>
            <person name="Mayer K.F.X."/>
            <person name="Goodstein D."/>
            <person name="Casacuberta J.M."/>
            <person name="Vandepoele K."/>
            <person name="Reski R."/>
            <person name="Cuming A.C."/>
            <person name="Tuskan G.A."/>
            <person name="Maumus F."/>
            <person name="Salse J."/>
            <person name="Schmutz J."/>
            <person name="Rensing S.A."/>
        </authorList>
    </citation>
    <scope>NUCLEOTIDE SEQUENCE [LARGE SCALE GENOMIC DNA]</scope>
    <source>
        <strain evidence="2 3">cv. Gransden 2004</strain>
    </source>
</reference>
<name>A0A2K1JZA8_PHYPA</name>
<evidence type="ECO:0000313" key="1">
    <source>
        <dbReference type="EMBL" id="PNR46862.1"/>
    </source>
</evidence>
<reference evidence="1 3" key="1">
    <citation type="journal article" date="2008" name="Science">
        <title>The Physcomitrella genome reveals evolutionary insights into the conquest of land by plants.</title>
        <authorList>
            <person name="Rensing S."/>
            <person name="Lang D."/>
            <person name="Zimmer A."/>
            <person name="Terry A."/>
            <person name="Salamov A."/>
            <person name="Shapiro H."/>
            <person name="Nishiyama T."/>
            <person name="Perroud P.-F."/>
            <person name="Lindquist E."/>
            <person name="Kamisugi Y."/>
            <person name="Tanahashi T."/>
            <person name="Sakakibara K."/>
            <person name="Fujita T."/>
            <person name="Oishi K."/>
            <person name="Shin-I T."/>
            <person name="Kuroki Y."/>
            <person name="Toyoda A."/>
            <person name="Suzuki Y."/>
            <person name="Hashimoto A."/>
            <person name="Yamaguchi K."/>
            <person name="Sugano A."/>
            <person name="Kohara Y."/>
            <person name="Fujiyama A."/>
            <person name="Anterola A."/>
            <person name="Aoki S."/>
            <person name="Ashton N."/>
            <person name="Barbazuk W.B."/>
            <person name="Barker E."/>
            <person name="Bennetzen J."/>
            <person name="Bezanilla M."/>
            <person name="Blankenship R."/>
            <person name="Cho S.H."/>
            <person name="Dutcher S."/>
            <person name="Estelle M."/>
            <person name="Fawcett J.A."/>
            <person name="Gundlach H."/>
            <person name="Hanada K."/>
            <person name="Heyl A."/>
            <person name="Hicks K.A."/>
            <person name="Hugh J."/>
            <person name="Lohr M."/>
            <person name="Mayer K."/>
            <person name="Melkozernov A."/>
            <person name="Murata T."/>
            <person name="Nelson D."/>
            <person name="Pils B."/>
            <person name="Prigge M."/>
            <person name="Reiss B."/>
            <person name="Renner T."/>
            <person name="Rombauts S."/>
            <person name="Rushton P."/>
            <person name="Sanderfoot A."/>
            <person name="Schween G."/>
            <person name="Shiu S.-H."/>
            <person name="Stueber K."/>
            <person name="Theodoulou F.L."/>
            <person name="Tu H."/>
            <person name="Van de Peer Y."/>
            <person name="Verrier P.J."/>
            <person name="Waters E."/>
            <person name="Wood A."/>
            <person name="Yang L."/>
            <person name="Cove D."/>
            <person name="Cuming A."/>
            <person name="Hasebe M."/>
            <person name="Lucas S."/>
            <person name="Mishler D.B."/>
            <person name="Reski R."/>
            <person name="Grigoriev I."/>
            <person name="Quatrano R.S."/>
            <person name="Boore J.L."/>
        </authorList>
    </citation>
    <scope>NUCLEOTIDE SEQUENCE [LARGE SCALE GENOMIC DNA]</scope>
    <source>
        <strain evidence="2 3">cv. Gransden 2004</strain>
    </source>
</reference>
<reference evidence="2" key="3">
    <citation type="submission" date="2020-12" db="UniProtKB">
        <authorList>
            <consortium name="EnsemblPlants"/>
        </authorList>
    </citation>
    <scope>IDENTIFICATION</scope>
</reference>
<evidence type="ECO:0000313" key="3">
    <source>
        <dbReference type="Proteomes" id="UP000006727"/>
    </source>
</evidence>
<dbReference type="Proteomes" id="UP000006727">
    <property type="component" value="Chromosome 10"/>
</dbReference>
<dbReference type="EMBL" id="ABEU02000010">
    <property type="protein sequence ID" value="PNR46862.1"/>
    <property type="molecule type" value="Genomic_DNA"/>
</dbReference>
<organism evidence="1">
    <name type="scientific">Physcomitrium patens</name>
    <name type="common">Spreading-leaved earth moss</name>
    <name type="synonym">Physcomitrella patens</name>
    <dbReference type="NCBI Taxonomy" id="3218"/>
    <lineage>
        <taxon>Eukaryota</taxon>
        <taxon>Viridiplantae</taxon>
        <taxon>Streptophyta</taxon>
        <taxon>Embryophyta</taxon>
        <taxon>Bryophyta</taxon>
        <taxon>Bryophytina</taxon>
        <taxon>Bryopsida</taxon>
        <taxon>Funariidae</taxon>
        <taxon>Funariales</taxon>
        <taxon>Funariaceae</taxon>
        <taxon>Physcomitrium</taxon>
    </lineage>
</organism>
<gene>
    <name evidence="1" type="ORF">PHYPA_013982</name>
</gene>